<sequence>MEAALVTVSTGVMKPLLSKLFKLPLDEHRKLQGVRRDAKFIGDELRSMKAALEVLADEEQLEPAMRIWRDDVRELSYDMEDCIDVFVAHVDHEPDGRTMLKKFVDMLKKPKHRHQAASEIGKLKARVAEASERHKRYNIIRPTPCISSCAIDPRLPALYAEVDELVGIDGPKDDIIDWFQWEATSTQPQVLSIVGSGGLGKTTLAKQVYHALESQFSCAAFVSVSRNPDMRKILRDIAQGVGFTDSPPDDDVQQLISKLRQHLKNERWWSCL</sequence>
<evidence type="ECO:0000256" key="1">
    <source>
        <dbReference type="ARBA" id="ARBA00008894"/>
    </source>
</evidence>
<keyword evidence="2" id="KW-0433">Leucine-rich repeat</keyword>
<evidence type="ECO:0000313" key="9">
    <source>
        <dbReference type="Proteomes" id="UP000324705"/>
    </source>
</evidence>
<evidence type="ECO:0000259" key="6">
    <source>
        <dbReference type="Pfam" id="PF00931"/>
    </source>
</evidence>
<reference evidence="8 9" key="1">
    <citation type="submission" date="2017-09" db="EMBL/GenBank/DDBJ databases">
        <authorList>
            <consortium name="International Durum Wheat Genome Sequencing Consortium (IDWGSC)"/>
            <person name="Milanesi L."/>
        </authorList>
    </citation>
    <scope>NUCLEOTIDE SEQUENCE [LARGE SCALE GENOMIC DNA]</scope>
    <source>
        <strain evidence="9">cv. Svevo</strain>
    </source>
</reference>
<dbReference type="PANTHER" id="PTHR19338:SF65">
    <property type="entry name" value="OS06G0163900 PROTEIN"/>
    <property type="match status" value="1"/>
</dbReference>
<dbReference type="InterPro" id="IPR002182">
    <property type="entry name" value="NB-ARC"/>
</dbReference>
<name>A0A9R0Q0N7_TRITD</name>
<dbReference type="PANTHER" id="PTHR19338">
    <property type="entry name" value="TRANSLOCASE OF INNER MITOCHONDRIAL MEMBRANE 13 HOMOLOG"/>
    <property type="match status" value="1"/>
</dbReference>
<dbReference type="AlphaFoldDB" id="A0A9R0Q0N7"/>
<gene>
    <name evidence="8" type="ORF">TRITD_1Av1G046190</name>
</gene>
<dbReference type="CDD" id="cd14798">
    <property type="entry name" value="RX-CC_like"/>
    <property type="match status" value="1"/>
</dbReference>
<dbReference type="InterPro" id="IPR027417">
    <property type="entry name" value="P-loop_NTPase"/>
</dbReference>
<dbReference type="Pfam" id="PF18052">
    <property type="entry name" value="Rx_N"/>
    <property type="match status" value="1"/>
</dbReference>
<dbReference type="Gene3D" id="3.40.50.300">
    <property type="entry name" value="P-loop containing nucleotide triphosphate hydrolases"/>
    <property type="match status" value="1"/>
</dbReference>
<dbReference type="InterPro" id="IPR038005">
    <property type="entry name" value="RX-like_CC"/>
</dbReference>
<dbReference type="Gramene" id="TRITD1Av1G046190.8">
    <property type="protein sequence ID" value="TRITD1Av1G046190.8"/>
    <property type="gene ID" value="TRITD1Av1G046190"/>
</dbReference>
<dbReference type="Gene3D" id="1.20.5.4130">
    <property type="match status" value="1"/>
</dbReference>
<dbReference type="Proteomes" id="UP000324705">
    <property type="component" value="Chromosome 1A"/>
</dbReference>
<proteinExistence type="inferred from homology"/>
<keyword evidence="9" id="KW-1185">Reference proteome</keyword>
<dbReference type="EMBL" id="LT934111">
    <property type="protein sequence ID" value="VAH02821.1"/>
    <property type="molecule type" value="Genomic_DNA"/>
</dbReference>
<keyword evidence="4" id="KW-0547">Nucleotide-binding</keyword>
<dbReference type="GO" id="GO:0043531">
    <property type="term" value="F:ADP binding"/>
    <property type="evidence" value="ECO:0007669"/>
    <property type="project" value="InterPro"/>
</dbReference>
<feature type="domain" description="NB-ARC" evidence="6">
    <location>
        <begin position="185"/>
        <end position="267"/>
    </location>
</feature>
<protein>
    <submittedName>
        <fullName evidence="8">Uncharacterized protein</fullName>
    </submittedName>
</protein>
<dbReference type="InterPro" id="IPR041118">
    <property type="entry name" value="Rx_N"/>
</dbReference>
<organism evidence="8 9">
    <name type="scientific">Triticum turgidum subsp. durum</name>
    <name type="common">Durum wheat</name>
    <name type="synonym">Triticum durum</name>
    <dbReference type="NCBI Taxonomy" id="4567"/>
    <lineage>
        <taxon>Eukaryota</taxon>
        <taxon>Viridiplantae</taxon>
        <taxon>Streptophyta</taxon>
        <taxon>Embryophyta</taxon>
        <taxon>Tracheophyta</taxon>
        <taxon>Spermatophyta</taxon>
        <taxon>Magnoliopsida</taxon>
        <taxon>Liliopsida</taxon>
        <taxon>Poales</taxon>
        <taxon>Poaceae</taxon>
        <taxon>BOP clade</taxon>
        <taxon>Pooideae</taxon>
        <taxon>Triticodae</taxon>
        <taxon>Triticeae</taxon>
        <taxon>Triticinae</taxon>
        <taxon>Triticum</taxon>
    </lineage>
</organism>
<accession>A0A9R0Q0N7</accession>
<feature type="domain" description="Disease resistance N-terminal" evidence="7">
    <location>
        <begin position="12"/>
        <end position="99"/>
    </location>
</feature>
<comment type="similarity">
    <text evidence="1">Belongs to the disease resistance NB-LRR family.</text>
</comment>
<evidence type="ECO:0000256" key="4">
    <source>
        <dbReference type="ARBA" id="ARBA00022741"/>
    </source>
</evidence>
<evidence type="ECO:0000313" key="8">
    <source>
        <dbReference type="EMBL" id="VAH02821.1"/>
    </source>
</evidence>
<keyword evidence="3" id="KW-0677">Repeat</keyword>
<keyword evidence="5" id="KW-0611">Plant defense</keyword>
<dbReference type="GO" id="GO:0006952">
    <property type="term" value="P:defense response"/>
    <property type="evidence" value="ECO:0007669"/>
    <property type="project" value="UniProtKB-KW"/>
</dbReference>
<evidence type="ECO:0000259" key="7">
    <source>
        <dbReference type="Pfam" id="PF18052"/>
    </source>
</evidence>
<evidence type="ECO:0000256" key="3">
    <source>
        <dbReference type="ARBA" id="ARBA00022737"/>
    </source>
</evidence>
<evidence type="ECO:0000256" key="2">
    <source>
        <dbReference type="ARBA" id="ARBA00022614"/>
    </source>
</evidence>
<dbReference type="Pfam" id="PF00931">
    <property type="entry name" value="NB-ARC"/>
    <property type="match status" value="1"/>
</dbReference>
<dbReference type="SUPFAM" id="SSF52540">
    <property type="entry name" value="P-loop containing nucleoside triphosphate hydrolases"/>
    <property type="match status" value="1"/>
</dbReference>
<evidence type="ECO:0000256" key="5">
    <source>
        <dbReference type="ARBA" id="ARBA00022821"/>
    </source>
</evidence>